<comment type="caution">
    <text evidence="2">The sequence shown here is derived from an EMBL/GenBank/DDBJ whole genome shotgun (WGS) entry which is preliminary data.</text>
</comment>
<reference evidence="2 3" key="1">
    <citation type="journal article" date="2014" name="Agronomy (Basel)">
        <title>A Draft Genome Sequence for Ensete ventricosum, the Drought-Tolerant Tree Against Hunger.</title>
        <authorList>
            <person name="Harrison J."/>
            <person name="Moore K.A."/>
            <person name="Paszkiewicz K."/>
            <person name="Jones T."/>
            <person name="Grant M."/>
            <person name="Ambacheew D."/>
            <person name="Muzemil S."/>
            <person name="Studholme D.J."/>
        </authorList>
    </citation>
    <scope>NUCLEOTIDE SEQUENCE [LARGE SCALE GENOMIC DNA]</scope>
</reference>
<gene>
    <name evidence="2" type="ORF">B296_00054893</name>
</gene>
<feature type="compositionally biased region" description="Polar residues" evidence="1">
    <location>
        <begin position="1"/>
        <end position="11"/>
    </location>
</feature>
<sequence length="122" mass="13878">MKLASENQTAAPSYADDQTIHELRGVINHGHHRSGRSSPRRTSKYRLFNISFFDESPTTNRHASERPTTPPQATTDHRRRPRHLPRPLPRYKPATKDQRRNLGEEGGRNVGEGGKEEGMKIS</sequence>
<evidence type="ECO:0000256" key="1">
    <source>
        <dbReference type="SAM" id="MobiDB-lite"/>
    </source>
</evidence>
<feature type="compositionally biased region" description="Basic and acidic residues" evidence="1">
    <location>
        <begin position="94"/>
        <end position="122"/>
    </location>
</feature>
<accession>A0A426X3L1</accession>
<dbReference type="AlphaFoldDB" id="A0A426X3L1"/>
<feature type="region of interest" description="Disordered" evidence="1">
    <location>
        <begin position="1"/>
        <end position="122"/>
    </location>
</feature>
<feature type="compositionally biased region" description="Basic residues" evidence="1">
    <location>
        <begin position="29"/>
        <end position="44"/>
    </location>
</feature>
<organism evidence="2 3">
    <name type="scientific">Ensete ventricosum</name>
    <name type="common">Abyssinian banana</name>
    <name type="synonym">Musa ensete</name>
    <dbReference type="NCBI Taxonomy" id="4639"/>
    <lineage>
        <taxon>Eukaryota</taxon>
        <taxon>Viridiplantae</taxon>
        <taxon>Streptophyta</taxon>
        <taxon>Embryophyta</taxon>
        <taxon>Tracheophyta</taxon>
        <taxon>Spermatophyta</taxon>
        <taxon>Magnoliopsida</taxon>
        <taxon>Liliopsida</taxon>
        <taxon>Zingiberales</taxon>
        <taxon>Musaceae</taxon>
        <taxon>Ensete</taxon>
    </lineage>
</organism>
<name>A0A426X3L1_ENSVE</name>
<dbReference type="Proteomes" id="UP000287651">
    <property type="component" value="Unassembled WGS sequence"/>
</dbReference>
<evidence type="ECO:0000313" key="2">
    <source>
        <dbReference type="EMBL" id="RRT34067.1"/>
    </source>
</evidence>
<dbReference type="EMBL" id="AMZH03027633">
    <property type="protein sequence ID" value="RRT34067.1"/>
    <property type="molecule type" value="Genomic_DNA"/>
</dbReference>
<evidence type="ECO:0000313" key="3">
    <source>
        <dbReference type="Proteomes" id="UP000287651"/>
    </source>
</evidence>
<protein>
    <submittedName>
        <fullName evidence="2">Uncharacterized protein</fullName>
    </submittedName>
</protein>
<proteinExistence type="predicted"/>